<sequence length="888" mass="96454">MPAIIIRKLQKPREFLNKNILFKEPQTNKLQGSGFKAWSQEEKDIFSEKITTFGTDFKKISSFLSHKTPTDCIEYYSKHYKSVCSKKSNKCVPTTKQSQEKCKNVNDAAPYMSGIATVTATKNYKKMKTVEEDLKKPANQICHESTAHLQSHSLPDKGHHVESTIEEYEHVTGNVLVGEMNAPSLHGMNSPTTNSSEAARLTIPKTEVAELKNLSEDSCSNGKTRKGEQEIWTNKERCHLIEAIEMHGMDFSSISVHVGTKSIQQCKNFLSNCKNDLNLGKKHVNSNSNSTIGTNDRFVSNVDSATCIIQSYSKVKENVPQPVTSADHGDGENYQAGGSSGQGTSEIIKYLSESGQKIPNVTTEDSQTISGEENPELCAVSKECNDAAEHSWNDDTETNSNTHNDNNAPSDMENPTNDNNPCISTNSAELSGHHELVQPLEDSEALKIGSKENNDKAIRDEKNPEHSIASKEGSGILLGCIVNSQRDKEVVDIISSPEGSDLNVPPTLASLGASNNSHLSSTSSSAALQTVYAKSSRGEVDMDLNLPLHVAPPDLASVALDSNRAEASMDLHEPRQTIDVAAIMEHELSIRARETIDVGGDSEAANDVTHVQEIHQSSQTTVAETSHHPANQPGCIMLFGQVIYQAPSSSGTNPTSSQGNQIVASSRDIPSETVVPFRAGSGQLYPSGPSIIWRSAPVNLGQQTVLSNNTMNLDQQAVLSNNTMNLGQQAVLSNTTMPYGSTSGAAWRPLQLRNSALVNMSQQRQYVHMMMQYSMMRGAVPYHLRQESSSSSGGGLINFNNFNPGQQQWPSNILDTSRVVMGYPCLPGSTQDQAPTAIMPSGINIEGASTSFQQQEEEEDEGEGVVEGEEEGERAHNSGLAFGRSNKA</sequence>
<organism evidence="3 4">
    <name type="scientific">Setaria viridis</name>
    <name type="common">Green bristlegrass</name>
    <name type="synonym">Setaria italica subsp. viridis</name>
    <dbReference type="NCBI Taxonomy" id="4556"/>
    <lineage>
        <taxon>Eukaryota</taxon>
        <taxon>Viridiplantae</taxon>
        <taxon>Streptophyta</taxon>
        <taxon>Embryophyta</taxon>
        <taxon>Tracheophyta</taxon>
        <taxon>Spermatophyta</taxon>
        <taxon>Magnoliopsida</taxon>
        <taxon>Liliopsida</taxon>
        <taxon>Poales</taxon>
        <taxon>Poaceae</taxon>
        <taxon>PACMAD clade</taxon>
        <taxon>Panicoideae</taxon>
        <taxon>Panicodae</taxon>
        <taxon>Paniceae</taxon>
        <taxon>Cenchrinae</taxon>
        <taxon>Setaria</taxon>
    </lineage>
</organism>
<accession>A0A4U6TL62</accession>
<feature type="domain" description="SANT" evidence="2">
    <location>
        <begin position="227"/>
        <end position="278"/>
    </location>
</feature>
<dbReference type="AlphaFoldDB" id="A0A4U6TL62"/>
<dbReference type="InterPro" id="IPR009057">
    <property type="entry name" value="Homeodomain-like_sf"/>
</dbReference>
<reference evidence="3" key="1">
    <citation type="submission" date="2019-03" db="EMBL/GenBank/DDBJ databases">
        <title>WGS assembly of Setaria viridis.</title>
        <authorList>
            <person name="Huang P."/>
            <person name="Jenkins J."/>
            <person name="Grimwood J."/>
            <person name="Barry K."/>
            <person name="Healey A."/>
            <person name="Mamidi S."/>
            <person name="Sreedasyam A."/>
            <person name="Shu S."/>
            <person name="Feldman M."/>
            <person name="Wu J."/>
            <person name="Yu Y."/>
            <person name="Chen C."/>
            <person name="Johnson J."/>
            <person name="Rokhsar D."/>
            <person name="Baxter I."/>
            <person name="Schmutz J."/>
            <person name="Brutnell T."/>
            <person name="Kellogg E."/>
        </authorList>
    </citation>
    <scope>NUCLEOTIDE SEQUENCE [LARGE SCALE GENOMIC DNA]</scope>
</reference>
<dbReference type="SMART" id="SM00717">
    <property type="entry name" value="SANT"/>
    <property type="match status" value="2"/>
</dbReference>
<feature type="compositionally biased region" description="Polar residues" evidence="1">
    <location>
        <begin position="648"/>
        <end position="664"/>
    </location>
</feature>
<dbReference type="PANTHER" id="PTHR47340:SF1">
    <property type="entry name" value="DUPLICATED HOMEODOMAIN-LIKE SUPERFAMILY PROTEIN"/>
    <property type="match status" value="1"/>
</dbReference>
<protein>
    <recommendedName>
        <fullName evidence="2">SANT domain-containing protein</fullName>
    </recommendedName>
</protein>
<dbReference type="Pfam" id="PF00249">
    <property type="entry name" value="Myb_DNA-binding"/>
    <property type="match status" value="2"/>
</dbReference>
<feature type="region of interest" description="Disordered" evidence="1">
    <location>
        <begin position="384"/>
        <end position="427"/>
    </location>
</feature>
<dbReference type="Gene3D" id="1.10.10.60">
    <property type="entry name" value="Homeodomain-like"/>
    <property type="match status" value="1"/>
</dbReference>
<gene>
    <name evidence="3" type="ORF">SEVIR_7G014800v2</name>
</gene>
<feature type="region of interest" description="Disordered" evidence="1">
    <location>
        <begin position="439"/>
        <end position="470"/>
    </location>
</feature>
<evidence type="ECO:0000313" key="4">
    <source>
        <dbReference type="Proteomes" id="UP000298652"/>
    </source>
</evidence>
<keyword evidence="4" id="KW-1185">Reference proteome</keyword>
<dbReference type="InterPro" id="IPR001005">
    <property type="entry name" value="SANT/Myb"/>
</dbReference>
<dbReference type="OMA" id="PANQICH"/>
<evidence type="ECO:0000256" key="1">
    <source>
        <dbReference type="SAM" id="MobiDB-lite"/>
    </source>
</evidence>
<feature type="region of interest" description="Disordered" evidence="1">
    <location>
        <begin position="846"/>
        <end position="888"/>
    </location>
</feature>
<name>A0A4U6TL62_SETVI</name>
<dbReference type="CDD" id="cd00167">
    <property type="entry name" value="SANT"/>
    <property type="match status" value="2"/>
</dbReference>
<feature type="compositionally biased region" description="Basic and acidic residues" evidence="1">
    <location>
        <begin position="384"/>
        <end position="393"/>
    </location>
</feature>
<dbReference type="Gramene" id="TKW03298">
    <property type="protein sequence ID" value="TKW03298"/>
    <property type="gene ID" value="SEVIR_7G014800v2"/>
</dbReference>
<evidence type="ECO:0000259" key="2">
    <source>
        <dbReference type="PROSITE" id="PS51293"/>
    </source>
</evidence>
<feature type="compositionally biased region" description="Basic and acidic residues" evidence="1">
    <location>
        <begin position="449"/>
        <end position="469"/>
    </location>
</feature>
<proteinExistence type="predicted"/>
<dbReference type="InterPro" id="IPR017884">
    <property type="entry name" value="SANT_dom"/>
</dbReference>
<evidence type="ECO:0000313" key="3">
    <source>
        <dbReference type="EMBL" id="TKW03298.1"/>
    </source>
</evidence>
<dbReference type="PROSITE" id="PS51293">
    <property type="entry name" value="SANT"/>
    <property type="match status" value="2"/>
</dbReference>
<feature type="region of interest" description="Disordered" evidence="1">
    <location>
        <begin position="648"/>
        <end position="667"/>
    </location>
</feature>
<feature type="compositionally biased region" description="Acidic residues" evidence="1">
    <location>
        <begin position="855"/>
        <end position="872"/>
    </location>
</feature>
<dbReference type="Gene3D" id="1.20.58.1880">
    <property type="match status" value="1"/>
</dbReference>
<dbReference type="Proteomes" id="UP000298652">
    <property type="component" value="Chromosome 7"/>
</dbReference>
<feature type="compositionally biased region" description="Polar residues" evidence="1">
    <location>
        <begin position="398"/>
        <end position="427"/>
    </location>
</feature>
<dbReference type="SUPFAM" id="SSF46689">
    <property type="entry name" value="Homeodomain-like"/>
    <property type="match status" value="2"/>
</dbReference>
<dbReference type="EMBL" id="CM016558">
    <property type="protein sequence ID" value="TKW03298.1"/>
    <property type="molecule type" value="Genomic_DNA"/>
</dbReference>
<dbReference type="PANTHER" id="PTHR47340">
    <property type="entry name" value="DUPLICATED HOMEODOMAIN-LIKE SUPERFAMILY PROTEIN"/>
    <property type="match status" value="1"/>
</dbReference>
<feature type="domain" description="SANT" evidence="2">
    <location>
        <begin position="33"/>
        <end position="84"/>
    </location>
</feature>
<feature type="region of interest" description="Disordered" evidence="1">
    <location>
        <begin position="320"/>
        <end position="343"/>
    </location>
</feature>